<feature type="region of interest" description="Disordered" evidence="1">
    <location>
        <begin position="361"/>
        <end position="488"/>
    </location>
</feature>
<feature type="compositionally biased region" description="Polar residues" evidence="1">
    <location>
        <begin position="400"/>
        <end position="437"/>
    </location>
</feature>
<dbReference type="PANTHER" id="PTHR38436:SF3">
    <property type="entry name" value="CARBOXYMETHYLENEBUTENOLIDASE-RELATED"/>
    <property type="match status" value="1"/>
</dbReference>
<protein>
    <recommendedName>
        <fullName evidence="4">SnoaL-like domain-containing protein</fullName>
    </recommendedName>
</protein>
<proteinExistence type="predicted"/>
<dbReference type="Proteomes" id="UP001648503">
    <property type="component" value="Unassembled WGS sequence"/>
</dbReference>
<accession>A0ABQ8FHE4</accession>
<feature type="compositionally biased region" description="Gly residues" evidence="1">
    <location>
        <begin position="479"/>
        <end position="488"/>
    </location>
</feature>
<sequence length="488" mass="52910">MLSVLEAHKTTLSQSSSSVMQQVGLHFADNASILCVPTASGAQGKRAIEEWVKNAGRQAHIIDNEEILSRIVSAQSVVEESILRLTHTDPIDWLLPGVRPTKKQIVVPMVTILTFDENGKIASKRVYWDQASVLRQVGVLPRSLYCKANSSEVQLPILDGSIVNQLQDSLFEHNVLLRADVSAGLSSAQRDAMENKPTTPTKGRVAAQGIVPQGDEVHIRTSTLRPKTDVLNIEPEVSLYDGSSAAPTRRESTISSVFHDNATAAIRPSTRVIQPSGGHSSNIFGQDEPIRSAHASRAAESISRQMSQTSLNQVEEESVSNQQHLAGRRAFSGKTNESQFSFGGNNSDAIVDQQHKVNGHGMGRRGYGDMNKSQFSFGTEHGDAPDSPNHHHNSLHTGRKINSASNQSQFAFGSETPETMRTSATNSGRSSVASIPRSSHVFDDEPLPNKTYVRSGRRDPNAMSTENSVRSSSRVLKAPGGGSSLTFY</sequence>
<name>A0ABQ8FHE4_9FUNG</name>
<dbReference type="SUPFAM" id="SSF54427">
    <property type="entry name" value="NTF2-like"/>
    <property type="match status" value="1"/>
</dbReference>
<feature type="compositionally biased region" description="Polar residues" evidence="1">
    <location>
        <begin position="302"/>
        <end position="324"/>
    </location>
</feature>
<evidence type="ECO:0000313" key="3">
    <source>
        <dbReference type="Proteomes" id="UP001648503"/>
    </source>
</evidence>
<evidence type="ECO:0000256" key="1">
    <source>
        <dbReference type="SAM" id="MobiDB-lite"/>
    </source>
</evidence>
<comment type="caution">
    <text evidence="2">The sequence shown here is derived from an EMBL/GenBank/DDBJ whole genome shotgun (WGS) entry which is preliminary data.</text>
</comment>
<keyword evidence="3" id="KW-1185">Reference proteome</keyword>
<dbReference type="EMBL" id="JAFCIX010000114">
    <property type="protein sequence ID" value="KAH6598299.1"/>
    <property type="molecule type" value="Genomic_DNA"/>
</dbReference>
<feature type="compositionally biased region" description="Basic residues" evidence="1">
    <location>
        <begin position="390"/>
        <end position="399"/>
    </location>
</feature>
<feature type="compositionally biased region" description="Polar residues" evidence="1">
    <location>
        <begin position="462"/>
        <end position="474"/>
    </location>
</feature>
<dbReference type="InterPro" id="IPR009959">
    <property type="entry name" value="Cyclase_SnoaL-like"/>
</dbReference>
<evidence type="ECO:0000313" key="2">
    <source>
        <dbReference type="EMBL" id="KAH6598299.1"/>
    </source>
</evidence>
<reference evidence="2 3" key="1">
    <citation type="submission" date="2021-02" db="EMBL/GenBank/DDBJ databases">
        <title>Variation within the Batrachochytrium salamandrivorans European outbreak.</title>
        <authorList>
            <person name="Kelly M."/>
            <person name="Pasmans F."/>
            <person name="Shea T.P."/>
            <person name="Munoz J.F."/>
            <person name="Carranza S."/>
            <person name="Cuomo C.A."/>
            <person name="Martel A."/>
        </authorList>
    </citation>
    <scope>NUCLEOTIDE SEQUENCE [LARGE SCALE GENOMIC DNA]</scope>
    <source>
        <strain evidence="2 3">AMFP18/2</strain>
    </source>
</reference>
<gene>
    <name evidence="2" type="ORF">BASA50_003913</name>
</gene>
<feature type="region of interest" description="Disordered" evidence="1">
    <location>
        <begin position="272"/>
        <end position="324"/>
    </location>
</feature>
<feature type="compositionally biased region" description="Polar residues" evidence="1">
    <location>
        <begin position="272"/>
        <end position="284"/>
    </location>
</feature>
<dbReference type="PANTHER" id="PTHR38436">
    <property type="entry name" value="POLYKETIDE CYCLASE SNOAL-LIKE DOMAIN"/>
    <property type="match status" value="1"/>
</dbReference>
<dbReference type="InterPro" id="IPR032710">
    <property type="entry name" value="NTF2-like_dom_sf"/>
</dbReference>
<evidence type="ECO:0008006" key="4">
    <source>
        <dbReference type="Google" id="ProtNLM"/>
    </source>
</evidence>
<organism evidence="2 3">
    <name type="scientific">Batrachochytrium salamandrivorans</name>
    <dbReference type="NCBI Taxonomy" id="1357716"/>
    <lineage>
        <taxon>Eukaryota</taxon>
        <taxon>Fungi</taxon>
        <taxon>Fungi incertae sedis</taxon>
        <taxon>Chytridiomycota</taxon>
        <taxon>Chytridiomycota incertae sedis</taxon>
        <taxon>Chytridiomycetes</taxon>
        <taxon>Rhizophydiales</taxon>
        <taxon>Rhizophydiales incertae sedis</taxon>
        <taxon>Batrachochytrium</taxon>
    </lineage>
</organism>
<dbReference type="Gene3D" id="3.10.450.50">
    <property type="match status" value="1"/>
</dbReference>